<feature type="compositionally biased region" description="Low complexity" evidence="1">
    <location>
        <begin position="1532"/>
        <end position="1545"/>
    </location>
</feature>
<sequence length="4104" mass="425489">MQYNKNKFNKVNDKKVMKKVKKQWVVVSVATLAILGASAYSMISTQPVVAHADATQATSGASDDLKSSAANQGSLDGTAGVAQSTVSSAVQSDYNTAYDNASTAASTAAYNEGSSDFSNGSHNSSYANHQSAYDAGYNAASTTAKEKSDAASEGSSDGTLGKSQATVSSAFQNDYNAAYSAASTSASIAASSAGSSDFAANKGHNTSYANHQDAYDSAYSLASSTASSVASSNATSNGISDYINGNSKNSSVGSVNQDTYNSAYSQASSGFNDALNKSTTSGAKTSDVNYQAGSSYEVRYSAAIAAAVSDAVNSTNNANSYSSDSVGSEFYSAAYAGAQAAMNAYNQKTQNQGTGTQDYTYYKNTANKAPVSGGSNDGGQEKTTGNTTGGTTNQKTTNTNTATSSASYQSQVKANTSNVTGGYYINGSSTAYNSSAAASYTANYNDSYVAQQGGADDPKTAHDTAVSYDNDLNNKFGTTSNTSVKLNGQNSITVATPTDVAQNAVLKGALSSIYNYSVNAALALQGMKDAEAGKWTGVQTPTNIPSISGTTTSTTGATTVDYYAKGHDLSQSDNPYDQAYLGALAAIKAGFSSSNSYQSISNLPSASNFSSYYQNAYQDVQTKQSQGTVIIQNAAQLDNVLKNYNLSNKLTIKFANDINLHDVYTSNSEYRPSINPSNYTVNITLDGQNHMADFAEVNYNVNSSTPSSSSFTVQNFQVIYGQNWYGPVSLTGAGSITYNNISYIGAQLLSAPSNDVYINGNVNVSQRDTTYNSPFAVNQVEQGDPGDQLNLDIKNMVLGAGAHYFGSTSYYEGDAVVKLNNSGNLTLGENSSMTLVPRGYNRGNDDSLSSGIDMSSATLSVNKNANLNIIPDIGAQDTTAFNGAQEGAGGITMSGSSKINVNGGSINIEANQYPYSSGAGYLLYNSGGNVTVTNGGLIQVKAANLGTNSGGGLVYVSGGSVNIADRGNLIVSIPDGSGSTSSTGMNLINGNLNVNDSGDSHVILDTGGNSNTNFVYGGSINAYTAKVNGTVYYRYTINSSKNVTSTDEYLNQGQGAYPNGNRLDISSVPSVYFSGPLTAKRNGNTITVTGLAKVSGYDSTAPDNHVYIQYGTDNNTASSYRDNGMTYVYTNDDGQTYGAKTSNSTTYQNSTKTQGNPSSRVDNNVYSARLDAQDGELIPISFTVSDPNQSIQTVGVYLRYGVNGVTMVATPSTTGGSDYSSSIEGYTSTGAQDPSATIQTASGSGASITAGTKDAINDAISGGQSYDPTKYQRDLDYTYAYQGVLAGYKSLPALLQQAGITDPTQAPNPMTNAMLEYLKGTDAFKTASNPNAFLSGAQTAYSDYLANQDALKALTSTTSTQSSNSDSAYTNNYNAATSATQQGMADAATNSTANAPKDATALAVYNNAKAQYATGKTGMGDAAQGINNPAKQNDSAYQAGQTAYNQIVNDIRSGKTTPSTDTTTDPLKSMNPLARALYQQEFANVQAKFNAGASDALSGKASPSDPQTKDGFSDAKDGFDENTSNNNQNSPAYQAGQNAKQQAQAGLNAALADTSVNTNPSNDTAKNQAIQATKDAYAAVEKGNTSSADTTKPLAYQYAYNQALASAQKQVQQAQKDYKNGTISTQSGNGQAAKAYSDTVTQAKQGAQAANALGSSATPDANQSPAYKMGYNIAKGTADAEAGQTSQQPNNSDYQTAFTNFNSAKALGENAHPNANVPSGLDQAGKDGFAYGQGISALKNSQTPDAVTGLTGKTAEGYADAKAGYDDAMSGATSASKQTPAALEGFKYAKALTDGAAANTRPTQATNGDDLTTEKNAYDDVQSAINQVKTDIAEGKTGNQLNPNNSDSSAHNKDVYDKAYDAAVKAYQATNLSPSTSATDAGINTNDPIGKATFDKVKADALKNAGATAFTTGQTNAHLDDSNYNSGYSDAQQGYKDALKGKNSGQSAAYATGQTAGNRDATSFQNAENNSSDNTPAANGATAAINAVTSAISNGQSIDNLSPDTDSTVSASYKNAYAVALEDAKSAAKSGIDSITNPSASNTPITNPAALARVYNAAKAQAQKGYAEGLTGKTSTPSPDTQSSEGQGINKGSQDKAKYNDALNDFAKGITDSSQATNTADKTDPVYQEALKALNDVKTGNTNQTSEDNQSPVYAVAYSQALAKKQALADIAAANNTAGVSDPTTIDTNSDKTANVPDKQSFIDAYNNAIAGYNAGKGNSNDTGSFTDPADQQAFKDAKAAGQAARGADDLLDGAKTAKDVDGTTADQSYIAGVDDASAGYTDGLNGTKTASADVQATPAYKKAYAQGQADKSGVDAAKGTQNPDTNNAPDTLSSNAAKDAYLGYANAIAAVKNAHGNPSAIQTPANYSQKSSDYKAAYQKALEDAIAANKAGQNAAETPGQNDTKPTDDALVAVYDAAQHDTNKGMAEALSGKTVSDSSNANEQAGIQAGNPLQAAYQAAAKDFANGITDPAKATQTFSDHTQEQAYRDALAGMRDGSQTPASDTNDPKDGSPVYAIAKQQAQNVKNAVAAAQGSQNVANGQTNNAANDLANASGYGNDDNKPDMDSAYNAAANAYNDAISHTNGNQPADQSQYGPAAQMAYAQAYNAAKAAAAKGLTDFGNGNKAQQPANPADKAAYDTAQSDALAGLNAGLANQVDATKQQTNPAYKQGVDDAAAIQKAAEDAVNGTADAGKASLATDAQKAAYDNIKAAAEAGQAEYTANPDKYAGKTGDDLKNAANQAAQAKYPNDALKKAAFVQAIEAAGDAFGKGADAFGNGEQQPSGISAAGYQAAQQAYNAATNGTGKPEKVNGHYPAPEGVTPSEQYDNTFDAAYDKYKAAVDNAAQDTAANGGTATTAANSNDYKTATSMEQAAYNAAATKAAQGIAAAKLADSTKDAQYGTTNNGTFVPNNDTDAQAYAGAKAGYADGKTGATHEPTNVSAAYKAAYDKANADAKAAAQAGVKDFAQGLSAANPTEDAQAAKNAHSNGYSQAAAGYQAAINNPSGDFSSNTDASYQKGVEIAQAAAAARDNIVNNGDNAQPTQGETSSDPDVQGAAKAAAAAAKAALADGKDGKKLVNGPADVPAEFKQYAQIYADAYANVQTAAVQAAQDGAKAFASDGTEGNHNINPNDKSVSAVANQEGYKDAQTGYQDAQTNPDSASSNPNTGSVNGDEAAKGAAAAFNDVAGKDNAKPGDHATSDNNPVYEAAYQKALAEGKGNAADGAEALFNNNSNNSTANAATLAKPNATTAADKAFNKGLENAKDALTDAQANDPSKDAKYSGDSANTDAGKVYHATQDAYNAVLDGQQPLTDSALDAGDPVYAAAYKNALSRAQTASTNGATDTTDNGSSYAPNALAQAVYEKARSDASQAYTDALKNTDPSLAHHNGIDKASVAYQATQNAINDYLKNNGNAKEDPTDAGMDPANAQAYRAYYEKAQADVTQAATNGVNAYLGGTAIDDVPSVEGDNAGLGQVAKEAAQRAEKGHEDAVNNGARVSDANQTIAHDSAYLTGLKGAQDAAKGVDEAKADSTQQPATSAPQAEQDGFNGTVDGYNKAATDGSIKPADIDSYIADHLSNKSIAYRDAFKDAYLDGLNVAKAGADAANANQPNATKDQKGAAQKAQTQAYNDATNAFQDKLHGVEDNDVTSNTPAAEAGRQRASQYALALQDVADGHPNTGSTDADYQKGLATAQAAVAQAVADAKANKQLPADLTQIPVPDGSDPVAYRDAYAGILSGFYNGYNSKSTESGSQDAYYNVAFGIGFAKGKASIPTDTSAPLDFWKNKKAPKITDPAVAKAYKDQYVQAKAGFYDALYNKGDKSNNEYYKGSYKTAKDGLAGMKLAAKGDTKQNRNILKTKDAAFVSGYNGYLKGIEAAKRTLKKNKKLSAKDLLNKDKLYSYTFKEGLKHEVKVQRSHGKKAGVNKALERHAIPKDIYTHHSATYARTFVATYKKEMKRHMPRYIYNVGTIFTHNHVKFTNHTRIREYAYSARYNSTVFKVVGVKYYKNRIPRYRLSNGAVVTASQAVQNAYYKKHFKKYRVIKPTGVLIHTGKTFTKRNSVRRLYRGEVFHVRRVVNFHGITRLYVGKSAYITSNKTFVKAVIK</sequence>
<dbReference type="EMBL" id="JAJIAR010000004">
    <property type="protein sequence ID" value="MCK8611415.1"/>
    <property type="molecule type" value="Genomic_DNA"/>
</dbReference>
<evidence type="ECO:0000313" key="4">
    <source>
        <dbReference type="Proteomes" id="UP001522816"/>
    </source>
</evidence>
<feature type="compositionally biased region" description="Polar residues" evidence="1">
    <location>
        <begin position="1943"/>
        <end position="1973"/>
    </location>
</feature>
<dbReference type="Proteomes" id="UP001522816">
    <property type="component" value="Unassembled WGS sequence"/>
</dbReference>
<feature type="region of interest" description="Disordered" evidence="1">
    <location>
        <begin position="1937"/>
        <end position="1979"/>
    </location>
</feature>
<comment type="caution">
    <text evidence="3">The sequence shown here is derived from an EMBL/GenBank/DDBJ whole genome shotgun (WGS) entry which is preliminary data.</text>
</comment>
<dbReference type="Pfam" id="PF19087">
    <property type="entry name" value="DUF5776"/>
    <property type="match status" value="1"/>
</dbReference>
<feature type="compositionally biased region" description="Polar residues" evidence="1">
    <location>
        <begin position="2320"/>
        <end position="2334"/>
    </location>
</feature>
<accession>A0ABT0HWV9</accession>
<feature type="region of interest" description="Disordered" evidence="1">
    <location>
        <begin position="2802"/>
        <end position="2823"/>
    </location>
</feature>
<feature type="compositionally biased region" description="Polar residues" evidence="1">
    <location>
        <begin position="1521"/>
        <end position="1531"/>
    </location>
</feature>
<feature type="region of interest" description="Disordered" evidence="1">
    <location>
        <begin position="3148"/>
        <end position="3175"/>
    </location>
</feature>
<feature type="domain" description="DUF5776" evidence="2">
    <location>
        <begin position="4031"/>
        <end position="4099"/>
    </location>
</feature>
<dbReference type="InterPro" id="IPR044081">
    <property type="entry name" value="DUF5776"/>
</dbReference>
<feature type="region of interest" description="Disordered" evidence="1">
    <location>
        <begin position="2495"/>
        <end position="2514"/>
    </location>
</feature>
<feature type="region of interest" description="Disordered" evidence="1">
    <location>
        <begin position="1448"/>
        <end position="1468"/>
    </location>
</feature>
<feature type="region of interest" description="Disordered" evidence="1">
    <location>
        <begin position="1495"/>
        <end position="1545"/>
    </location>
</feature>
<evidence type="ECO:0000256" key="1">
    <source>
        <dbReference type="SAM" id="MobiDB-lite"/>
    </source>
</evidence>
<feature type="region of interest" description="Disordered" evidence="1">
    <location>
        <begin position="3644"/>
        <end position="3663"/>
    </location>
</feature>
<name>A0ABT0HWV9_9LACO</name>
<feature type="compositionally biased region" description="Polar residues" evidence="1">
    <location>
        <begin position="3035"/>
        <end position="3052"/>
    </location>
</feature>
<proteinExistence type="predicted"/>
<feature type="compositionally biased region" description="Polar residues" evidence="1">
    <location>
        <begin position="1837"/>
        <end position="1849"/>
    </location>
</feature>
<feature type="compositionally biased region" description="Low complexity" evidence="1">
    <location>
        <begin position="1456"/>
        <end position="1466"/>
    </location>
</feature>
<evidence type="ECO:0000313" key="3">
    <source>
        <dbReference type="EMBL" id="MCK8611415.1"/>
    </source>
</evidence>
<keyword evidence="4" id="KW-1185">Reference proteome</keyword>
<feature type="compositionally biased region" description="Low complexity" evidence="1">
    <location>
        <begin position="381"/>
        <end position="405"/>
    </location>
</feature>
<organism evidence="3 4">
    <name type="scientific">Apilactobacillus nanyangensis</name>
    <dbReference type="NCBI Taxonomy" id="2799579"/>
    <lineage>
        <taxon>Bacteria</taxon>
        <taxon>Bacillati</taxon>
        <taxon>Bacillota</taxon>
        <taxon>Bacilli</taxon>
        <taxon>Lactobacillales</taxon>
        <taxon>Lactobacillaceae</taxon>
        <taxon>Apilactobacillus</taxon>
    </lineage>
</organism>
<feature type="region of interest" description="Disordered" evidence="1">
    <location>
        <begin position="366"/>
        <end position="405"/>
    </location>
</feature>
<protein>
    <submittedName>
        <fullName evidence="3">DUF5776 domain-containing protein</fullName>
    </submittedName>
</protein>
<evidence type="ECO:0000259" key="2">
    <source>
        <dbReference type="Pfam" id="PF19087"/>
    </source>
</evidence>
<feature type="region of interest" description="Disordered" evidence="1">
    <location>
        <begin position="3035"/>
        <end position="3058"/>
    </location>
</feature>
<feature type="region of interest" description="Disordered" evidence="1">
    <location>
        <begin position="2540"/>
        <end position="2569"/>
    </location>
</feature>
<feature type="compositionally biased region" description="Basic and acidic residues" evidence="1">
    <location>
        <begin position="1507"/>
        <end position="1519"/>
    </location>
</feature>
<feature type="region of interest" description="Disordered" evidence="1">
    <location>
        <begin position="2067"/>
        <end position="2095"/>
    </location>
</feature>
<feature type="compositionally biased region" description="Polar residues" evidence="1">
    <location>
        <begin position="2072"/>
        <end position="2092"/>
    </location>
</feature>
<feature type="region of interest" description="Disordered" evidence="1">
    <location>
        <begin position="2307"/>
        <end position="2334"/>
    </location>
</feature>
<feature type="region of interest" description="Disordered" evidence="1">
    <location>
        <begin position="1832"/>
        <end position="1852"/>
    </location>
</feature>
<gene>
    <name evidence="3" type="ORF">LNP10_02730</name>
</gene>
<reference evidence="3 4" key="1">
    <citation type="submission" date="2021-11" db="EMBL/GenBank/DDBJ databases">
        <title>Comparative genomics of bee honey and flower isolates.</title>
        <authorList>
            <person name="Bechtner J.D."/>
            <person name="Gallus M.K."/>
            <person name="Ehrmann M."/>
        </authorList>
    </citation>
    <scope>NUCLEOTIDE SEQUENCE [LARGE SCALE GENOMIC DNA]</scope>
    <source>
        <strain evidence="3 4">7</strain>
    </source>
</reference>
<feature type="region of interest" description="Disordered" evidence="1">
    <location>
        <begin position="1134"/>
        <end position="1159"/>
    </location>
</feature>
<feature type="compositionally biased region" description="Polar residues" evidence="1">
    <location>
        <begin position="3150"/>
        <end position="3170"/>
    </location>
</feature>
<feature type="region of interest" description="Disordered" evidence="1">
    <location>
        <begin position="3523"/>
        <end position="3554"/>
    </location>
</feature>
<feature type="compositionally biased region" description="Polar residues" evidence="1">
    <location>
        <begin position="3531"/>
        <end position="3542"/>
    </location>
</feature>
<dbReference type="RefSeq" id="WP_248596687.1">
    <property type="nucleotide sequence ID" value="NZ_JAJIAR010000004.1"/>
</dbReference>